<protein>
    <submittedName>
        <fullName evidence="2">CHAP domain-containing protein</fullName>
    </submittedName>
</protein>
<dbReference type="Gene3D" id="3.90.1720.10">
    <property type="entry name" value="endopeptidase domain like (from Nostoc punctiforme)"/>
    <property type="match status" value="1"/>
</dbReference>
<evidence type="ECO:0000259" key="1">
    <source>
        <dbReference type="Pfam" id="PF05382"/>
    </source>
</evidence>
<accession>A0A3B7LY73</accession>
<dbReference type="AlphaFoldDB" id="A0A3B7LY73"/>
<dbReference type="KEGG" id="achi:CDG60_15705"/>
<dbReference type="RefSeq" id="WP_087512781.1">
    <property type="nucleotide sequence ID" value="NZ_CP032134.1"/>
</dbReference>
<dbReference type="Proteomes" id="UP000263753">
    <property type="component" value="Chromosome"/>
</dbReference>
<dbReference type="EMBL" id="CP032134">
    <property type="protein sequence ID" value="AXY57880.1"/>
    <property type="molecule type" value="Genomic_DNA"/>
</dbReference>
<proteinExistence type="predicted"/>
<dbReference type="Pfam" id="PF05382">
    <property type="entry name" value="Amidase_5"/>
    <property type="match status" value="1"/>
</dbReference>
<sequence>MIYDQGTDVSSDVYAPAEVRVALRSGSTDHGSQTSSRAKSYTSASAQRVDIDKFTQKLQSITRLTSTQRCARSIRVALESAGAKVKGHPVAAADWGGTLTKIGYRKINPSFENPKKGDIYIIDRNGSSKYGHIAGYSGSNWVSDYKQSGYAVYRNKNVNYSYYRLDH</sequence>
<organism evidence="2 3">
    <name type="scientific">Acinetobacter chinensis</name>
    <dbReference type="NCBI Taxonomy" id="2004650"/>
    <lineage>
        <taxon>Bacteria</taxon>
        <taxon>Pseudomonadati</taxon>
        <taxon>Pseudomonadota</taxon>
        <taxon>Gammaproteobacteria</taxon>
        <taxon>Moraxellales</taxon>
        <taxon>Moraxellaceae</taxon>
        <taxon>Acinetobacter</taxon>
    </lineage>
</organism>
<evidence type="ECO:0000313" key="2">
    <source>
        <dbReference type="EMBL" id="AXY57880.1"/>
    </source>
</evidence>
<dbReference type="InterPro" id="IPR008044">
    <property type="entry name" value="Phage_lysin"/>
</dbReference>
<evidence type="ECO:0000313" key="3">
    <source>
        <dbReference type="Proteomes" id="UP000263753"/>
    </source>
</evidence>
<reference evidence="3" key="1">
    <citation type="submission" date="2018-09" db="EMBL/GenBank/DDBJ databases">
        <title>The complete genome of Acinetobacter sp. strain WCHAc010005.</title>
        <authorList>
            <person name="Hu Y."/>
            <person name="Long H."/>
            <person name="Feng Y."/>
            <person name="Zong Z."/>
        </authorList>
    </citation>
    <scope>NUCLEOTIDE SEQUENCE [LARGE SCALE GENOMIC DNA]</scope>
    <source>
        <strain evidence="3">WCHAc010005</strain>
    </source>
</reference>
<name>A0A3B7LY73_9GAMM</name>
<feature type="domain" description="Bacteriophage lysin" evidence="1">
    <location>
        <begin position="68"/>
        <end position="136"/>
    </location>
</feature>
<gene>
    <name evidence="2" type="ORF">CDG60_15705</name>
</gene>